<proteinExistence type="predicted"/>
<dbReference type="AlphaFoldDB" id="A0A9E6SUI2"/>
<evidence type="ECO:0000313" key="2">
    <source>
        <dbReference type="EMBL" id="QTU84459.1"/>
    </source>
</evidence>
<dbReference type="EMBL" id="WPCR01000001">
    <property type="protein sequence ID" value="NHM13466.1"/>
    <property type="molecule type" value="Genomic_DNA"/>
</dbReference>
<sequence length="91" mass="10019">MDEVLRKRFVGQARLVRLLLWRIGNSTDLATCFCAAKQGGMLGDDDVRLLGELLGAEEACRANDAVPIEVDEVLVAKLQRYADKLNRADSA</sequence>
<reference evidence="1 3" key="1">
    <citation type="submission" date="2019-11" db="EMBL/GenBank/DDBJ databases">
        <title>Eggerthellaceae novel genus isolated from the rectal contents of marmort.</title>
        <authorList>
            <person name="Zhang G."/>
        </authorList>
    </citation>
    <scope>NUCLEOTIDE SEQUENCE [LARGE SCALE GENOMIC DNA]</scope>
    <source>
        <strain evidence="3">zg-886</strain>
        <strain evidence="1">Zg-886</strain>
    </source>
</reference>
<evidence type="ECO:0000313" key="3">
    <source>
        <dbReference type="Proteomes" id="UP000636394"/>
    </source>
</evidence>
<name>A0A9E6SUI2_9ACTN</name>
<reference evidence="2" key="2">
    <citation type="submission" date="2021-04" db="EMBL/GenBank/DDBJ databases">
        <title>Novel species in family Eggerthellaceae.</title>
        <authorList>
            <person name="Zhang G."/>
        </authorList>
    </citation>
    <scope>NUCLEOTIDE SEQUENCE</scope>
    <source>
        <strain evidence="2">Zg-886</strain>
    </source>
</reference>
<dbReference type="RefSeq" id="WP_166338310.1">
    <property type="nucleotide sequence ID" value="NZ_CP072829.1"/>
</dbReference>
<evidence type="ECO:0000313" key="1">
    <source>
        <dbReference type="EMBL" id="NHM13466.1"/>
    </source>
</evidence>
<organism evidence="2 4">
    <name type="scientific">Xiamenia xianingshaonis</name>
    <dbReference type="NCBI Taxonomy" id="2682776"/>
    <lineage>
        <taxon>Bacteria</taxon>
        <taxon>Bacillati</taxon>
        <taxon>Actinomycetota</taxon>
        <taxon>Coriobacteriia</taxon>
        <taxon>Eggerthellales</taxon>
        <taxon>Eggerthellaceae</taxon>
        <taxon>Xiamenia</taxon>
    </lineage>
</organism>
<dbReference type="EMBL" id="CP072829">
    <property type="protein sequence ID" value="QTU84459.1"/>
    <property type="molecule type" value="Genomic_DNA"/>
</dbReference>
<protein>
    <submittedName>
        <fullName evidence="2">Uncharacterized protein</fullName>
    </submittedName>
</protein>
<dbReference type="Proteomes" id="UP000636394">
    <property type="component" value="Unassembled WGS sequence"/>
</dbReference>
<dbReference type="Proteomes" id="UP000671910">
    <property type="component" value="Chromosome"/>
</dbReference>
<keyword evidence="3" id="KW-1185">Reference proteome</keyword>
<evidence type="ECO:0000313" key="4">
    <source>
        <dbReference type="Proteomes" id="UP000671910"/>
    </source>
</evidence>
<dbReference type="KEGG" id="ebz:J7S26_00540"/>
<accession>A0A9E6SUI2</accession>
<gene>
    <name evidence="1" type="ORF">GMI68_01555</name>
    <name evidence="2" type="ORF">J7S26_00540</name>
</gene>